<keyword evidence="2" id="KW-0067">ATP-binding</keyword>
<dbReference type="SMART" id="SM00490">
    <property type="entry name" value="HELICc"/>
    <property type="match status" value="1"/>
</dbReference>
<accession>A0A0F9D8Q7</accession>
<dbReference type="InterPro" id="IPR001650">
    <property type="entry name" value="Helicase_C-like"/>
</dbReference>
<evidence type="ECO:0000256" key="1">
    <source>
        <dbReference type="ARBA" id="ARBA00022741"/>
    </source>
</evidence>
<organism evidence="4">
    <name type="scientific">marine sediment metagenome</name>
    <dbReference type="NCBI Taxonomy" id="412755"/>
    <lineage>
        <taxon>unclassified sequences</taxon>
        <taxon>metagenomes</taxon>
        <taxon>ecological metagenomes</taxon>
    </lineage>
</organism>
<feature type="non-terminal residue" evidence="4">
    <location>
        <position position="1"/>
    </location>
</feature>
<dbReference type="CDD" id="cd18790">
    <property type="entry name" value="SF2_C_UvrB"/>
    <property type="match status" value="1"/>
</dbReference>
<dbReference type="AlphaFoldDB" id="A0A0F9D8Q7"/>
<dbReference type="Gene3D" id="3.40.50.300">
    <property type="entry name" value="P-loop containing nucleotide triphosphate hydrolases"/>
    <property type="match status" value="2"/>
</dbReference>
<dbReference type="GO" id="GO:0005524">
    <property type="term" value="F:ATP binding"/>
    <property type="evidence" value="ECO:0007669"/>
    <property type="project" value="UniProtKB-KW"/>
</dbReference>
<evidence type="ECO:0000259" key="3">
    <source>
        <dbReference type="PROSITE" id="PS51194"/>
    </source>
</evidence>
<protein>
    <recommendedName>
        <fullName evidence="3">Helicase C-terminal domain-containing protein</fullName>
    </recommendedName>
</protein>
<evidence type="ECO:0000313" key="4">
    <source>
        <dbReference type="EMBL" id="KKL08468.1"/>
    </source>
</evidence>
<dbReference type="NCBIfam" id="NF003673">
    <property type="entry name" value="PRK05298.1"/>
    <property type="match status" value="1"/>
</dbReference>
<evidence type="ECO:0000256" key="2">
    <source>
        <dbReference type="ARBA" id="ARBA00022840"/>
    </source>
</evidence>
<dbReference type="Pfam" id="PF17757">
    <property type="entry name" value="UvrB_inter"/>
    <property type="match status" value="1"/>
</dbReference>
<dbReference type="GO" id="GO:0006289">
    <property type="term" value="P:nucleotide-excision repair"/>
    <property type="evidence" value="ECO:0007669"/>
    <property type="project" value="InterPro"/>
</dbReference>
<dbReference type="InterPro" id="IPR004807">
    <property type="entry name" value="UvrB"/>
</dbReference>
<keyword evidence="1" id="KW-0547">Nucleotide-binding</keyword>
<dbReference type="SUPFAM" id="SSF52540">
    <property type="entry name" value="P-loop containing nucleoside triphosphate hydrolases"/>
    <property type="match status" value="2"/>
</dbReference>
<dbReference type="PROSITE" id="PS51194">
    <property type="entry name" value="HELICASE_CTER"/>
    <property type="match status" value="1"/>
</dbReference>
<feature type="domain" description="Helicase C-terminal" evidence="3">
    <location>
        <begin position="302"/>
        <end position="468"/>
    </location>
</feature>
<name>A0A0F9D8Q7_9ZZZZ</name>
<dbReference type="InterPro" id="IPR027417">
    <property type="entry name" value="P-loop_NTPase"/>
</dbReference>
<proteinExistence type="predicted"/>
<dbReference type="GO" id="GO:0016887">
    <property type="term" value="F:ATP hydrolysis activity"/>
    <property type="evidence" value="ECO:0007669"/>
    <property type="project" value="InterPro"/>
</dbReference>
<dbReference type="InterPro" id="IPR024759">
    <property type="entry name" value="UvrB_YAD/RRR_dom"/>
</dbReference>
<gene>
    <name evidence="4" type="ORF">LCGC14_2575560</name>
</gene>
<feature type="non-terminal residue" evidence="4">
    <location>
        <position position="472"/>
    </location>
</feature>
<dbReference type="InterPro" id="IPR041471">
    <property type="entry name" value="UvrB_inter"/>
</dbReference>
<dbReference type="Gene3D" id="3.30.2060.10">
    <property type="entry name" value="Penicillin-binding protein 1b domain"/>
    <property type="match status" value="1"/>
</dbReference>
<reference evidence="4" key="1">
    <citation type="journal article" date="2015" name="Nature">
        <title>Complex archaea that bridge the gap between prokaryotes and eukaryotes.</title>
        <authorList>
            <person name="Spang A."/>
            <person name="Saw J.H."/>
            <person name="Jorgensen S.L."/>
            <person name="Zaremba-Niedzwiedzka K."/>
            <person name="Martijn J."/>
            <person name="Lind A.E."/>
            <person name="van Eijk R."/>
            <person name="Schleper C."/>
            <person name="Guy L."/>
            <person name="Ettema T.J."/>
        </authorList>
    </citation>
    <scope>NUCLEOTIDE SEQUENCE</scope>
</reference>
<dbReference type="NCBIfam" id="TIGR00631">
    <property type="entry name" value="uvrb"/>
    <property type="match status" value="1"/>
</dbReference>
<dbReference type="PANTHER" id="PTHR24029:SF0">
    <property type="entry name" value="UVRABC SYSTEM PROTEIN B"/>
    <property type="match status" value="1"/>
</dbReference>
<dbReference type="GO" id="GO:0003677">
    <property type="term" value="F:DNA binding"/>
    <property type="evidence" value="ECO:0007669"/>
    <property type="project" value="InterPro"/>
</dbReference>
<dbReference type="GO" id="GO:0009380">
    <property type="term" value="C:excinuclease repair complex"/>
    <property type="evidence" value="ECO:0007669"/>
    <property type="project" value="InterPro"/>
</dbReference>
<dbReference type="EMBL" id="LAZR01042866">
    <property type="protein sequence ID" value="KKL08468.1"/>
    <property type="molecule type" value="Genomic_DNA"/>
</dbReference>
<dbReference type="Pfam" id="PF12344">
    <property type="entry name" value="UvrB"/>
    <property type="match status" value="1"/>
</dbReference>
<dbReference type="PANTHER" id="PTHR24029">
    <property type="entry name" value="UVRABC SYSTEM PROTEIN B"/>
    <property type="match status" value="1"/>
</dbReference>
<sequence length="472" mass="54596">RTLSERRDVVIVASVSCIYGLGEPSEYYSFVLGFKKGETSNRQRSLRKLVDMQYERNDQNLLRGRFRLRGDSLTILPAYEELAVRVDFWGDQVERILQMDPLTGEVLSEMDSVDIYPAKHFVTSEEKLEPAIADIEAELAERHEWFLQRGKHLEAQRLQERTRYDIECLREQGYCSGIENYSRPLARREPGSTPWTLLDYFPDDFLMFIDESHMAVPQIRGMYHGDIARKQTLVDFGFRLPSALDNRPLNFQEFLSHINQVVYVSATPGPWEYEHSEQVVEQVIRPTGLLDPVVEVRPTKGQVDDLIDEIKARTDRGERVLVTTLTKKMAEDLADYLTEMGVKTHYLHSEIQTFERVEILRDLRLGVYDVVVGINLLREGLDLPEVSLVAILDADKEGYLRSEWSLIQTMGRAARHVSGMVIMYADRVTDSMRRAIDETERRRGIQAEFNRDHGIEPEGIRKAIRDITDRVK</sequence>
<comment type="caution">
    <text evidence="4">The sequence shown here is derived from an EMBL/GenBank/DDBJ whole genome shotgun (WGS) entry which is preliminary data.</text>
</comment>
<dbReference type="Pfam" id="PF00271">
    <property type="entry name" value="Helicase_C"/>
    <property type="match status" value="1"/>
</dbReference>